<dbReference type="AlphaFoldDB" id="A0A1W1BT08"/>
<dbReference type="EMBL" id="FPHN01000067">
    <property type="protein sequence ID" value="SFV56669.1"/>
    <property type="molecule type" value="Genomic_DNA"/>
</dbReference>
<evidence type="ECO:0008006" key="2">
    <source>
        <dbReference type="Google" id="ProtNLM"/>
    </source>
</evidence>
<gene>
    <name evidence="1" type="ORF">MNB_SV-14-1111</name>
</gene>
<protein>
    <recommendedName>
        <fullName evidence="2">Porin domain-containing protein</fullName>
    </recommendedName>
</protein>
<evidence type="ECO:0000313" key="1">
    <source>
        <dbReference type="EMBL" id="SFV56669.1"/>
    </source>
</evidence>
<organism evidence="1">
    <name type="scientific">hydrothermal vent metagenome</name>
    <dbReference type="NCBI Taxonomy" id="652676"/>
    <lineage>
        <taxon>unclassified sequences</taxon>
        <taxon>metagenomes</taxon>
        <taxon>ecological metagenomes</taxon>
    </lineage>
</organism>
<sequence length="113" mass="12228">MALSGVDMSIAYNHMEDKGAGMVGVDSMYTSSWNIFASQDIGDSWKIDASTEVSGVSASASYADYETKGNELDVILGYELSKNVSFDAIYTNTKYTETAKADNAIELSGKYTF</sequence>
<proteinExistence type="predicted"/>
<dbReference type="SUPFAM" id="SSF56935">
    <property type="entry name" value="Porins"/>
    <property type="match status" value="1"/>
</dbReference>
<accession>A0A1W1BT08</accession>
<reference evidence="1" key="1">
    <citation type="submission" date="2016-10" db="EMBL/GenBank/DDBJ databases">
        <authorList>
            <person name="de Groot N.N."/>
        </authorList>
    </citation>
    <scope>NUCLEOTIDE SEQUENCE</scope>
</reference>
<name>A0A1W1BT08_9ZZZZ</name>